<dbReference type="Proteomes" id="UP000642748">
    <property type="component" value="Unassembled WGS sequence"/>
</dbReference>
<feature type="transmembrane region" description="Helical" evidence="1">
    <location>
        <begin position="52"/>
        <end position="71"/>
    </location>
</feature>
<keyword evidence="1" id="KW-1133">Transmembrane helix</keyword>
<dbReference type="EMBL" id="BONZ01000109">
    <property type="protein sequence ID" value="GIH20894.1"/>
    <property type="molecule type" value="Genomic_DNA"/>
</dbReference>
<organism evidence="2 3">
    <name type="scientific">Rugosimonospora africana</name>
    <dbReference type="NCBI Taxonomy" id="556532"/>
    <lineage>
        <taxon>Bacteria</taxon>
        <taxon>Bacillati</taxon>
        <taxon>Actinomycetota</taxon>
        <taxon>Actinomycetes</taxon>
        <taxon>Micromonosporales</taxon>
        <taxon>Micromonosporaceae</taxon>
        <taxon>Rugosimonospora</taxon>
    </lineage>
</organism>
<keyword evidence="1" id="KW-0812">Transmembrane</keyword>
<evidence type="ECO:0000313" key="2">
    <source>
        <dbReference type="EMBL" id="GIH20894.1"/>
    </source>
</evidence>
<gene>
    <name evidence="2" type="ORF">Raf01_90660</name>
</gene>
<comment type="caution">
    <text evidence="2">The sequence shown here is derived from an EMBL/GenBank/DDBJ whole genome shotgun (WGS) entry which is preliminary data.</text>
</comment>
<sequence>MAFAVVLVVLLHAMSAILPYVKLSLGTLAMAALLAASVAVQMMGGLTAVPTLFQAVMISLAAVLSALVKLLDDQQGLKKVRTVEFYSTVDDRL</sequence>
<dbReference type="AlphaFoldDB" id="A0A8J3R332"/>
<keyword evidence="1" id="KW-0472">Membrane</keyword>
<protein>
    <submittedName>
        <fullName evidence="2">Uncharacterized protein</fullName>
    </submittedName>
</protein>
<accession>A0A8J3R332</accession>
<name>A0A8J3R332_9ACTN</name>
<keyword evidence="3" id="KW-1185">Reference proteome</keyword>
<evidence type="ECO:0000313" key="3">
    <source>
        <dbReference type="Proteomes" id="UP000642748"/>
    </source>
</evidence>
<reference evidence="2" key="1">
    <citation type="submission" date="2021-01" db="EMBL/GenBank/DDBJ databases">
        <title>Whole genome shotgun sequence of Rugosimonospora africana NBRC 104875.</title>
        <authorList>
            <person name="Komaki H."/>
            <person name="Tamura T."/>
        </authorList>
    </citation>
    <scope>NUCLEOTIDE SEQUENCE</scope>
    <source>
        <strain evidence="2">NBRC 104875</strain>
    </source>
</reference>
<proteinExistence type="predicted"/>
<evidence type="ECO:0000256" key="1">
    <source>
        <dbReference type="SAM" id="Phobius"/>
    </source>
</evidence>